<sequence>MFTSKAVVLFMTFLFEVTTSVSGTSLSKPENRSASNMLKETIDRSHSQLAVKPVEYVTSKILSSKPQEPNKTLSFGQNDTGRIVSSFGVPSLSTKREYSFKSTVMFDTPTSEFDRFGGHLEHVVLHCNSLTLSNIKYLISDVDQPVETKIISMMIASIAVGCPDTAGFLSRLLVDRKQNFSRIIESPQENTTAPCDEHKAEKLKMSLSFSQRYKTLYELLSPALFLSLKCDNLGQKEFKSLLYDFKQNNASYVINSTYNVTTIANTFSQDSRYKSGRIMNYLKERKFQMLNAEKLVYEMLAINEAHRREKRETGINNIYKYFKVSRNCAISRPLGVLLNPISKDDCLQLCLEEEGCKSVGYMKDNSQTCHMNSENRKDVGKFFYCGKVDTASWDYYEKIKPIDYFLISSKMTAKVLAVRPDYSVVLKTYTGDDNQLWYWDNGAIRSKKHRHAFLQLHVSAYERSGWGKVYISSRRSGNNFLWNFENNQLTSQYKNLKLDVKYSHTYDGAPVGVYPGTVNMNQKWSLSLDRFYFIITSRHSGKVLDASLDESSTGKVILWSYHGKDNQLWFWDDDNIRCKQFPEKVLELHMANYEANNWGNVYLHPYNTSNNQRWKAEDDQIISSYKNLRLDVKQSSTSDRALVGGYRNHGGVNQRWTLSSSRPYFFILNKESGKVMDAASPPSIKLWHYTNSDQQLWFWDGDVIRNKKYADKVIDLHMSDYNKYRWGKIFLHPFNGGQNQKWNFENNYLSSEFKHLSVEVKDGSQADGSQIGAKNGKYQKWSLQREHDFFTLSSRMHAKVLDAPSDNKVLMWSFHGLDNQLWFMDEKSIRSKKYPNKVLDLHMENYKKSGFGDVFLHPFHGGPNQRWNLEGDNIISDYQGLRLDIKQSNYDDGALVGGYGSTSNINQKWSVNPKERIYFIVKGKASGNVLDAATHTKVHLWPYNGKDNQLWFWDGNCIRSKQHPNKVLDLRMTDYEREGWGKIFLHVYNAGPNQRWNIDDEFIISKYRQLRMDVFGGRTSKRSLVGGFPYTGNDNQKWIFTVSSSNCLHETESDIYNVVQYIPVVETVWDIFSSIGYASAGCTSVAQERAVSFAIGAALDVTTAAATALTGGTAAGPLTAAKTAIRVGVKIGLKQGLKAAVVVTKQSIKNVFKKVAKQGFKTAVKTGIKKSGKLVIRELIADPALFLKNVGKLSKKMFLHPRRTLKGIWKTAGRNIDDLKRLMKRLRCKRGHVSSCTRRAQAELHSTENHENMFKSLADEKAVSERVGRSAQRFMAKESGSFEAKFSSAPFSVKQKFNATDSESGKAELWAVYRYTINPRRINSFLGHIIKRQPLFRPSDPFTKEKGTWDSVDEVLDQADLIQSYLKKNPIKEEIKAYRWEQAIEKYRDGSVYETYTFKSTTTRTERFKDRGLDLTDEQKHPIEMEFKLKKSGTKIADLSGYPNQEEYLIPIGTQFNVKVETPKPGSTVQRVTLTEIV</sequence>
<comment type="caution">
    <text evidence="3">The sequence shown here is derived from an EMBL/GenBank/DDBJ whole genome shotgun (WGS) entry which is preliminary data.</text>
</comment>
<feature type="chain" id="PRO_5046019642" description="Apple domain-containing protein" evidence="1">
    <location>
        <begin position="24"/>
        <end position="1478"/>
    </location>
</feature>
<dbReference type="Gene3D" id="3.50.4.10">
    <property type="entry name" value="Hepatocyte Growth Factor"/>
    <property type="match status" value="1"/>
</dbReference>
<dbReference type="Pfam" id="PF03496">
    <property type="entry name" value="ADPrib_exo_Tox"/>
    <property type="match status" value="1"/>
</dbReference>
<dbReference type="SUPFAM" id="SSF50370">
    <property type="entry name" value="Ricin B-like lectins"/>
    <property type="match status" value="5"/>
</dbReference>
<dbReference type="PANTHER" id="PTHR15011:SF3">
    <property type="entry name" value="APOLIPOPROTEIN F"/>
    <property type="match status" value="1"/>
</dbReference>
<dbReference type="PROSITE" id="PS50231">
    <property type="entry name" value="RICIN_B_LECTIN"/>
    <property type="match status" value="5"/>
</dbReference>
<evidence type="ECO:0000259" key="2">
    <source>
        <dbReference type="PROSITE" id="PS50948"/>
    </source>
</evidence>
<dbReference type="InterPro" id="IPR026114">
    <property type="entry name" value="APOF"/>
</dbReference>
<dbReference type="Gene3D" id="2.80.10.50">
    <property type="match status" value="5"/>
</dbReference>
<dbReference type="InterPro" id="IPR035992">
    <property type="entry name" value="Ricin_B-like_lectins"/>
</dbReference>
<feature type="domain" description="Apple" evidence="2">
    <location>
        <begin position="328"/>
        <end position="400"/>
    </location>
</feature>
<dbReference type="InterPro" id="IPR003540">
    <property type="entry name" value="ADP-ribosyltransferase"/>
</dbReference>
<keyword evidence="1" id="KW-0732">Signal</keyword>
<dbReference type="InterPro" id="IPR000772">
    <property type="entry name" value="Ricin_B_lectin"/>
</dbReference>
<dbReference type="InterPro" id="IPR003609">
    <property type="entry name" value="Pan_app"/>
</dbReference>
<dbReference type="CDD" id="cd00161">
    <property type="entry name" value="beta-trefoil_Ricin-like"/>
    <property type="match status" value="6"/>
</dbReference>
<dbReference type="EMBL" id="CALNXK010000057">
    <property type="protein sequence ID" value="CAH3136436.1"/>
    <property type="molecule type" value="Genomic_DNA"/>
</dbReference>
<reference evidence="3 4" key="1">
    <citation type="submission" date="2022-05" db="EMBL/GenBank/DDBJ databases">
        <authorList>
            <consortium name="Genoscope - CEA"/>
            <person name="William W."/>
        </authorList>
    </citation>
    <scope>NUCLEOTIDE SEQUENCE [LARGE SCALE GENOMIC DNA]</scope>
</reference>
<dbReference type="SMART" id="SM00458">
    <property type="entry name" value="RICIN"/>
    <property type="match status" value="5"/>
</dbReference>
<dbReference type="Gene3D" id="3.90.176.10">
    <property type="entry name" value="Toxin ADP-ribosyltransferase, Chain A, domain 1"/>
    <property type="match status" value="1"/>
</dbReference>
<accession>A0ABN8P7F3</accession>
<dbReference type="SUPFAM" id="SSF56399">
    <property type="entry name" value="ADP-ribosylation"/>
    <property type="match status" value="1"/>
</dbReference>
<dbReference type="CDD" id="cd01099">
    <property type="entry name" value="PAN_AP_HGF"/>
    <property type="match status" value="1"/>
</dbReference>
<name>A0ABN8P7F3_9CNID</name>
<keyword evidence="4" id="KW-1185">Reference proteome</keyword>
<dbReference type="PROSITE" id="PS51996">
    <property type="entry name" value="TR_MART"/>
    <property type="match status" value="1"/>
</dbReference>
<organism evidence="3 4">
    <name type="scientific">Porites lobata</name>
    <dbReference type="NCBI Taxonomy" id="104759"/>
    <lineage>
        <taxon>Eukaryota</taxon>
        <taxon>Metazoa</taxon>
        <taxon>Cnidaria</taxon>
        <taxon>Anthozoa</taxon>
        <taxon>Hexacorallia</taxon>
        <taxon>Scleractinia</taxon>
        <taxon>Fungiina</taxon>
        <taxon>Poritidae</taxon>
        <taxon>Porites</taxon>
    </lineage>
</organism>
<feature type="signal peptide" evidence="1">
    <location>
        <begin position="1"/>
        <end position="23"/>
    </location>
</feature>
<gene>
    <name evidence="3" type="ORF">PLOB_00038446</name>
</gene>
<dbReference type="Proteomes" id="UP001159405">
    <property type="component" value="Unassembled WGS sequence"/>
</dbReference>
<evidence type="ECO:0000313" key="3">
    <source>
        <dbReference type="EMBL" id="CAH3136436.1"/>
    </source>
</evidence>
<dbReference type="Pfam" id="PF00652">
    <property type="entry name" value="Ricin_B_lectin"/>
    <property type="match status" value="3"/>
</dbReference>
<evidence type="ECO:0000256" key="1">
    <source>
        <dbReference type="SAM" id="SignalP"/>
    </source>
</evidence>
<protein>
    <recommendedName>
        <fullName evidence="2">Apple domain-containing protein</fullName>
    </recommendedName>
</protein>
<proteinExistence type="predicted"/>
<evidence type="ECO:0000313" key="4">
    <source>
        <dbReference type="Proteomes" id="UP001159405"/>
    </source>
</evidence>
<dbReference type="PROSITE" id="PS50948">
    <property type="entry name" value="PAN"/>
    <property type="match status" value="1"/>
</dbReference>
<dbReference type="SUPFAM" id="SSF57414">
    <property type="entry name" value="Hairpin loop containing domain-like"/>
    <property type="match status" value="1"/>
</dbReference>
<dbReference type="Pfam" id="PF00024">
    <property type="entry name" value="PAN_1"/>
    <property type="match status" value="1"/>
</dbReference>
<dbReference type="PANTHER" id="PTHR15011">
    <property type="entry name" value="APOLIPOPROTEIN F"/>
    <property type="match status" value="1"/>
</dbReference>